<feature type="compositionally biased region" description="Low complexity" evidence="10">
    <location>
        <begin position="1154"/>
        <end position="1176"/>
    </location>
</feature>
<dbReference type="GO" id="GO:0009887">
    <property type="term" value="P:animal organ morphogenesis"/>
    <property type="evidence" value="ECO:0007669"/>
    <property type="project" value="UniProtKB-ARBA"/>
</dbReference>
<dbReference type="Gene3D" id="1.10.10.820">
    <property type="match status" value="1"/>
</dbReference>
<dbReference type="InterPro" id="IPR001609">
    <property type="entry name" value="Myosin_head_motor_dom-like"/>
</dbReference>
<organism evidence="15 16">
    <name type="scientific">Trichogramma kaykai</name>
    <dbReference type="NCBI Taxonomy" id="54128"/>
    <lineage>
        <taxon>Eukaryota</taxon>
        <taxon>Metazoa</taxon>
        <taxon>Ecdysozoa</taxon>
        <taxon>Arthropoda</taxon>
        <taxon>Hexapoda</taxon>
        <taxon>Insecta</taxon>
        <taxon>Pterygota</taxon>
        <taxon>Neoptera</taxon>
        <taxon>Endopterygota</taxon>
        <taxon>Hymenoptera</taxon>
        <taxon>Apocrita</taxon>
        <taxon>Proctotrupomorpha</taxon>
        <taxon>Chalcidoidea</taxon>
        <taxon>Trichogrammatidae</taxon>
        <taxon>Trichogramma</taxon>
    </lineage>
</organism>
<proteinExistence type="inferred from homology"/>
<evidence type="ECO:0000256" key="2">
    <source>
        <dbReference type="ARBA" id="ARBA00008314"/>
    </source>
</evidence>
<keyword evidence="3" id="KW-0343">GTPase activation</keyword>
<dbReference type="PRINTS" id="PR00193">
    <property type="entry name" value="MYOSINHEAVY"/>
</dbReference>
<dbReference type="Pfam" id="PF21989">
    <property type="entry name" value="RA_2"/>
    <property type="match status" value="2"/>
</dbReference>
<dbReference type="InterPro" id="IPR002404">
    <property type="entry name" value="IRS_PTB"/>
</dbReference>
<dbReference type="PROSITE" id="PS51016">
    <property type="entry name" value="MYTH4"/>
    <property type="match status" value="2"/>
</dbReference>
<evidence type="ECO:0000256" key="6">
    <source>
        <dbReference type="ARBA" id="ARBA00022840"/>
    </source>
</evidence>
<evidence type="ECO:0008006" key="17">
    <source>
        <dbReference type="Google" id="ProtNLM"/>
    </source>
</evidence>
<dbReference type="Pfam" id="PF00612">
    <property type="entry name" value="IQ"/>
    <property type="match status" value="2"/>
</dbReference>
<dbReference type="PROSITE" id="PS51456">
    <property type="entry name" value="MYOSIN_MOTOR"/>
    <property type="match status" value="1"/>
</dbReference>
<dbReference type="CDD" id="cd17208">
    <property type="entry name" value="FERM_F1_DdMyo7_like"/>
    <property type="match status" value="2"/>
</dbReference>
<evidence type="ECO:0000256" key="9">
    <source>
        <dbReference type="PROSITE-ProRule" id="PRU00782"/>
    </source>
</evidence>
<evidence type="ECO:0000256" key="10">
    <source>
        <dbReference type="SAM" id="MobiDB-lite"/>
    </source>
</evidence>
<evidence type="ECO:0000256" key="3">
    <source>
        <dbReference type="ARBA" id="ARBA00022468"/>
    </source>
</evidence>
<dbReference type="Pfam" id="PF00063">
    <property type="entry name" value="Myosin_head"/>
    <property type="match status" value="1"/>
</dbReference>
<dbReference type="CDD" id="cd23767">
    <property type="entry name" value="IQCD"/>
    <property type="match status" value="2"/>
</dbReference>
<feature type="region of interest" description="Disordered" evidence="10">
    <location>
        <begin position="1090"/>
        <end position="1125"/>
    </location>
</feature>
<dbReference type="InterPro" id="IPR019748">
    <property type="entry name" value="FERM_central"/>
</dbReference>
<dbReference type="InterPro" id="IPR014352">
    <property type="entry name" value="FERM/acyl-CoA-bd_prot_sf"/>
</dbReference>
<dbReference type="InterPro" id="IPR027417">
    <property type="entry name" value="P-loop_NTPase"/>
</dbReference>
<dbReference type="Gene3D" id="1.25.40.530">
    <property type="entry name" value="MyTH4 domain"/>
    <property type="match status" value="2"/>
</dbReference>
<dbReference type="GO" id="GO:0003774">
    <property type="term" value="F:cytoskeletal motor activity"/>
    <property type="evidence" value="ECO:0007669"/>
    <property type="project" value="UniProtKB-UniRule"/>
</dbReference>
<dbReference type="SMART" id="SM00295">
    <property type="entry name" value="B41"/>
    <property type="match status" value="2"/>
</dbReference>
<dbReference type="GO" id="GO:0005737">
    <property type="term" value="C:cytoplasm"/>
    <property type="evidence" value="ECO:0007669"/>
    <property type="project" value="UniProtKB-SubCell"/>
</dbReference>
<dbReference type="Gene3D" id="1.20.80.10">
    <property type="match status" value="2"/>
</dbReference>
<evidence type="ECO:0000259" key="13">
    <source>
        <dbReference type="PROSITE" id="PS51016"/>
    </source>
</evidence>
<keyword evidence="16" id="KW-1185">Reference proteome</keyword>
<dbReference type="InterPro" id="IPR000159">
    <property type="entry name" value="RA_dom"/>
</dbReference>
<dbReference type="Gene3D" id="2.30.29.30">
    <property type="entry name" value="Pleckstrin-homology domain (PH domain)/Phosphotyrosine-binding domain (PTB)"/>
    <property type="match status" value="2"/>
</dbReference>
<dbReference type="InterPro" id="IPR035963">
    <property type="entry name" value="FERM_2"/>
</dbReference>
<dbReference type="InterPro" id="IPR000048">
    <property type="entry name" value="IQ_motif_EF-hand-BS"/>
</dbReference>
<dbReference type="PANTHER" id="PTHR46049:SF5">
    <property type="entry name" value="PLECKSTRIN HOMOLOGY DOMAIN-CONTAINING FAMILY H MEMBER 3"/>
    <property type="match status" value="1"/>
</dbReference>
<dbReference type="SUPFAM" id="SSF47031">
    <property type="entry name" value="Second domain of FERM"/>
    <property type="match status" value="2"/>
</dbReference>
<protein>
    <recommendedName>
        <fullName evidence="17">Myosin motor domain-containing protein</fullName>
    </recommendedName>
</protein>
<dbReference type="GO" id="GO:0003779">
    <property type="term" value="F:actin binding"/>
    <property type="evidence" value="ECO:0007669"/>
    <property type="project" value="UniProtKB-KW"/>
</dbReference>
<evidence type="ECO:0000256" key="4">
    <source>
        <dbReference type="ARBA" id="ARBA00022490"/>
    </source>
</evidence>
<dbReference type="GO" id="GO:0005096">
    <property type="term" value="F:GTPase activator activity"/>
    <property type="evidence" value="ECO:0007669"/>
    <property type="project" value="UniProtKB-KW"/>
</dbReference>
<feature type="domain" description="Ras-associating" evidence="12">
    <location>
        <begin position="2103"/>
        <end position="2204"/>
    </location>
</feature>
<dbReference type="Gene3D" id="6.20.240.20">
    <property type="match status" value="1"/>
</dbReference>
<evidence type="ECO:0000256" key="1">
    <source>
        <dbReference type="ARBA" id="ARBA00004496"/>
    </source>
</evidence>
<dbReference type="PROSITE" id="PS50057">
    <property type="entry name" value="FERM_3"/>
    <property type="match status" value="2"/>
</dbReference>
<keyword evidence="7 9" id="KW-0518">Myosin</keyword>
<feature type="compositionally biased region" description="Low complexity" evidence="10">
    <location>
        <begin position="1202"/>
        <end position="1219"/>
    </location>
</feature>
<reference evidence="15 16" key="1">
    <citation type="journal article" date="2024" name="bioRxiv">
        <title>A reference genome for Trichogramma kaykai: A tiny desert-dwelling parasitoid wasp with competing sex-ratio distorters.</title>
        <authorList>
            <person name="Culotta J."/>
            <person name="Lindsey A.R."/>
        </authorList>
    </citation>
    <scope>NUCLEOTIDE SEQUENCE [LARGE SCALE GENOMIC DNA]</scope>
    <source>
        <strain evidence="15 16">KSX58</strain>
    </source>
</reference>
<evidence type="ECO:0000256" key="5">
    <source>
        <dbReference type="ARBA" id="ARBA00022741"/>
    </source>
</evidence>
<dbReference type="SUPFAM" id="SSF54236">
    <property type="entry name" value="Ubiquitin-like"/>
    <property type="match status" value="2"/>
</dbReference>
<feature type="compositionally biased region" description="Basic and acidic residues" evidence="10">
    <location>
        <begin position="808"/>
        <end position="827"/>
    </location>
</feature>
<evidence type="ECO:0000256" key="8">
    <source>
        <dbReference type="ARBA" id="ARBA00023175"/>
    </source>
</evidence>
<keyword evidence="9" id="KW-0009">Actin-binding</keyword>
<keyword evidence="5 9" id="KW-0547">Nucleotide-binding</keyword>
<feature type="region of interest" description="Disordered" evidence="10">
    <location>
        <begin position="808"/>
        <end position="831"/>
    </location>
</feature>
<dbReference type="SMART" id="SM00242">
    <property type="entry name" value="MYSc"/>
    <property type="match status" value="1"/>
</dbReference>
<evidence type="ECO:0000259" key="12">
    <source>
        <dbReference type="PROSITE" id="PS50200"/>
    </source>
</evidence>
<dbReference type="Proteomes" id="UP001627154">
    <property type="component" value="Unassembled WGS sequence"/>
</dbReference>
<dbReference type="GO" id="GO:0016459">
    <property type="term" value="C:myosin complex"/>
    <property type="evidence" value="ECO:0007669"/>
    <property type="project" value="UniProtKB-KW"/>
</dbReference>
<dbReference type="PANTHER" id="PTHR46049">
    <property type="entry name" value="AGAP003327-PA"/>
    <property type="match status" value="1"/>
</dbReference>
<dbReference type="Pfam" id="PF00373">
    <property type="entry name" value="FERM_M"/>
    <property type="match status" value="2"/>
</dbReference>
<dbReference type="SUPFAM" id="SSF52540">
    <property type="entry name" value="P-loop containing nucleoside triphosphate hydrolases"/>
    <property type="match status" value="1"/>
</dbReference>
<keyword evidence="6 9" id="KW-0067">ATP-binding</keyword>
<feature type="region of interest" description="Actin-binding" evidence="9">
    <location>
        <begin position="604"/>
        <end position="626"/>
    </location>
</feature>
<feature type="compositionally biased region" description="Basic and acidic residues" evidence="10">
    <location>
        <begin position="20"/>
        <end position="29"/>
    </location>
</feature>
<evidence type="ECO:0000313" key="15">
    <source>
        <dbReference type="EMBL" id="KAL3391093.1"/>
    </source>
</evidence>
<evidence type="ECO:0000259" key="11">
    <source>
        <dbReference type="PROSITE" id="PS50057"/>
    </source>
</evidence>
<name>A0ABD2WDR9_9HYME</name>
<dbReference type="CDD" id="cd13203">
    <property type="entry name" value="FERM_C1_myosin_like"/>
    <property type="match status" value="1"/>
</dbReference>
<dbReference type="InterPro" id="IPR051724">
    <property type="entry name" value="Actin_motor_Myosin"/>
</dbReference>
<comment type="similarity">
    <text evidence="2 9">Belongs to the TRAFAC class myosin-kinesin ATPase superfamily. Myosin family.</text>
</comment>
<feature type="domain" description="MyTH4" evidence="13">
    <location>
        <begin position="1381"/>
        <end position="1530"/>
    </location>
</feature>
<dbReference type="GO" id="GO:0005524">
    <property type="term" value="F:ATP binding"/>
    <property type="evidence" value="ECO:0007669"/>
    <property type="project" value="UniProtKB-UniRule"/>
</dbReference>
<dbReference type="InterPro" id="IPR011993">
    <property type="entry name" value="PH-like_dom_sf"/>
</dbReference>
<feature type="region of interest" description="Disordered" evidence="10">
    <location>
        <begin position="938"/>
        <end position="959"/>
    </location>
</feature>
<dbReference type="Pfam" id="PF00784">
    <property type="entry name" value="MyTH4"/>
    <property type="match status" value="2"/>
</dbReference>
<feature type="domain" description="FERM" evidence="11">
    <location>
        <begin position="1535"/>
        <end position="1851"/>
    </location>
</feature>
<dbReference type="Pfam" id="PF02174">
    <property type="entry name" value="IRS"/>
    <property type="match status" value="1"/>
</dbReference>
<dbReference type="InterPro" id="IPR019749">
    <property type="entry name" value="Band_41_domain"/>
</dbReference>
<dbReference type="EMBL" id="JBJJXI010000112">
    <property type="protein sequence ID" value="KAL3391093.1"/>
    <property type="molecule type" value="Genomic_DNA"/>
</dbReference>
<feature type="region of interest" description="Disordered" evidence="10">
    <location>
        <begin position="1"/>
        <end position="40"/>
    </location>
</feature>
<evidence type="ECO:0000259" key="14">
    <source>
        <dbReference type="PROSITE" id="PS51456"/>
    </source>
</evidence>
<dbReference type="InterPro" id="IPR029071">
    <property type="entry name" value="Ubiquitin-like_domsf"/>
</dbReference>
<dbReference type="InterPro" id="IPR000857">
    <property type="entry name" value="MyTH4_dom"/>
</dbReference>
<feature type="domain" description="Myosin motor" evidence="14">
    <location>
        <begin position="37"/>
        <end position="725"/>
    </location>
</feature>
<dbReference type="PROSITE" id="PS50096">
    <property type="entry name" value="IQ"/>
    <property type="match status" value="3"/>
</dbReference>
<evidence type="ECO:0000256" key="7">
    <source>
        <dbReference type="ARBA" id="ARBA00023123"/>
    </source>
</evidence>
<feature type="compositionally biased region" description="Low complexity" evidence="10">
    <location>
        <begin position="1111"/>
        <end position="1125"/>
    </location>
</feature>
<feature type="region of interest" description="Disordered" evidence="10">
    <location>
        <begin position="1154"/>
        <end position="1234"/>
    </location>
</feature>
<keyword evidence="4" id="KW-0963">Cytoplasm</keyword>
<feature type="region of interest" description="Disordered" evidence="10">
    <location>
        <begin position="1290"/>
        <end position="1315"/>
    </location>
</feature>
<feature type="domain" description="FERM" evidence="11">
    <location>
        <begin position="2105"/>
        <end position="2409"/>
    </location>
</feature>
<dbReference type="Gene3D" id="3.10.20.90">
    <property type="entry name" value="Phosphatidylinositol 3-kinase Catalytic Subunit, Chain A, domain 1"/>
    <property type="match status" value="2"/>
</dbReference>
<dbReference type="Gene3D" id="3.40.850.10">
    <property type="entry name" value="Kinesin motor domain"/>
    <property type="match status" value="1"/>
</dbReference>
<dbReference type="GO" id="GO:0071944">
    <property type="term" value="C:cell periphery"/>
    <property type="evidence" value="ECO:0007669"/>
    <property type="project" value="UniProtKB-ARBA"/>
</dbReference>
<dbReference type="CDD" id="cd14883">
    <property type="entry name" value="MYSc_Myo22"/>
    <property type="match status" value="1"/>
</dbReference>
<feature type="region of interest" description="Disordered" evidence="10">
    <location>
        <begin position="975"/>
        <end position="1001"/>
    </location>
</feature>
<keyword evidence="8 9" id="KW-0505">Motor protein</keyword>
<dbReference type="InterPro" id="IPR000299">
    <property type="entry name" value="FERM_domain"/>
</dbReference>
<dbReference type="Gene3D" id="1.20.120.720">
    <property type="entry name" value="Myosin VI head, motor domain, U50 subdomain"/>
    <property type="match status" value="1"/>
</dbReference>
<dbReference type="SUPFAM" id="SSF50729">
    <property type="entry name" value="PH domain-like"/>
    <property type="match status" value="2"/>
</dbReference>
<dbReference type="SMART" id="SM00139">
    <property type="entry name" value="MyTH4"/>
    <property type="match status" value="2"/>
</dbReference>
<gene>
    <name evidence="15" type="ORF">TKK_014158</name>
</gene>
<evidence type="ECO:0000313" key="16">
    <source>
        <dbReference type="Proteomes" id="UP001627154"/>
    </source>
</evidence>
<feature type="binding site" evidence="9">
    <location>
        <begin position="130"/>
        <end position="137"/>
    </location>
    <ligand>
        <name>ATP</name>
        <dbReference type="ChEBI" id="CHEBI:30616"/>
    </ligand>
</feature>
<comment type="caution">
    <text evidence="15">The sequence shown here is derived from an EMBL/GenBank/DDBJ whole genome shotgun (WGS) entry which is preliminary data.</text>
</comment>
<dbReference type="Gene3D" id="1.20.58.530">
    <property type="match status" value="1"/>
</dbReference>
<dbReference type="PROSITE" id="PS50200">
    <property type="entry name" value="RA"/>
    <property type="match status" value="1"/>
</dbReference>
<dbReference type="InterPro" id="IPR038185">
    <property type="entry name" value="MyTH4_dom_sf"/>
</dbReference>
<dbReference type="SMART" id="SM00015">
    <property type="entry name" value="IQ"/>
    <property type="match status" value="3"/>
</dbReference>
<feature type="domain" description="MyTH4" evidence="13">
    <location>
        <begin position="1940"/>
        <end position="2100"/>
    </location>
</feature>
<dbReference type="InterPro" id="IPR036961">
    <property type="entry name" value="Kinesin_motor_dom_sf"/>
</dbReference>
<comment type="subcellular location">
    <subcellularLocation>
        <location evidence="1">Cytoplasm</location>
    </subcellularLocation>
</comment>
<dbReference type="CDD" id="cd14473">
    <property type="entry name" value="FERM_B-lobe"/>
    <property type="match status" value="2"/>
</dbReference>
<dbReference type="Gene3D" id="1.20.5.190">
    <property type="match status" value="1"/>
</dbReference>
<dbReference type="GO" id="GO:0030182">
    <property type="term" value="P:neuron differentiation"/>
    <property type="evidence" value="ECO:0007669"/>
    <property type="project" value="UniProtKB-ARBA"/>
</dbReference>
<sequence>MSGSDALSPPRDLYSSGADRCQKVPEAARETGCSPENGVPDMTVISDIDEIGINRNLQVRYSRDEIYTYTGSILIAVNPYKEVDVYTLQHVQRYHNQKMGALEPHVFALAEAAYRSLMDTDSNQSCVISGESGAGKTETTKFILQYLCSVTSNVDTWVEQQILEANTILEAFGNAKTLRNDNSSRFGKFMQVCFDSKWMIKGCIIQDYLLEQSRITFQSSGERNYHVFYQLVEAASREKELAEQYKLKPASHYKYLAKSNDGLADLKGFDALRLAFNVLQVPAEMCDGIYRVLSAILWLGNLQFQDVDGERCELAPDGDAEIIATVAPLLGLQPDDLRRIVLQREINVRGNITEIPLRLQEARENRHAMAKALYSRTFAWLINHINQCTNPGQDISRFLGVLDIFGFENFDTNSFEQLCINYTNEKLHKFFNHYVFALEQELYRQEEIQYSHITFTDNTLCLELIEKPPRCVLKLLTEQCHMPKGSDLAYLTNLHAEFEGNACYVKGDDRRKWEKEFGLRHYAGCVTYTVEGFVEKNRDVQQDVFFDFMTRSDNEFVQEITAYQDLLGTTVARTSGNNAPPAATLSRGTSKGKPTLCDSFRHQLQALVDVLQGTTPWYARCIKPNMDKQAEHYDEKLVLDQLRYLGMLDIIRIRKEGFPIHMRFDDFVARYRCLEKNRWSLPKDDKEAVKTLIKNRRLPTTEWQVGKNKVFLRKLVHEPLEDERNQVITRNAVLIQKIWRGHVVRKDYQRTHKAALRIQHAYRGWKLRIEFIRKRRAAVVIQSHLRGVFAREVASALRELRRVEEEMRKRERLEEERKRMEDQKALEESQSTQYNGIAGMEAGRAEEEIKALTQMAEQFNSAMANNNNNNKNASNNNKESVDLDNLFSFLTDVQKQNNEININGNNNGSQRSSGTNAIIEEIGLEMDQLAENLEAELQSVKQDKEPRPIKLQSPKPIEEPKIKEEIKQAIIMKNTPSLPEPTQPPPPPPPPPPASFNINGLPPAPLPVPVVNKPLEKKKEPIYEKVKTREEISPQVTYPPPPPMMNGGSTAKVNGLLPKLNGEAKEHVPAPPMQSTLKIVHEIRKEVPEAKKVAPQHATQNETTPKPPIPNNHHVSNQNQNHVQQNHHPPIAVAQNTKLTTLAPNNVHQKQTVVNGHSHNNNNNNNHQNFGVVQNGHSPQLQAHQQHHTPTKTASPSHLHHQQQQQHQQQQHTPQHTPTKTASPSHQQLQQQQKQLQAQQKQLQLQQQQAKALQQKQLQLQQQQQQKAAQQQQQAKQLQQQQLLQQKLQQAQQEIQSHPPAEREARRKHRVERKLQELEEKKLETVPETNENYHDIVEFAQNYFNSHERSPEGTIMATLTRGKQREKRIEYVPKYEMVTYYKGSSIPNSHIHMYDPENVNVACNVFRDLCKYLRGEMKLEQEISTIQGIIGYGIEREELRDEIFVQCMRQSTNNPNLEWAERIWLLLCLAIVAFQPSKLLYRYFLSFLKKNLQLEGKLRQYVQWCIDNCKNTKVSCRQYPPSSVEIAAMRRLGTIVCRFFFLDGRTKAIDVHPTDTAADAAAKLAEKLGLRSLEGWAIYQSRPDGEEHVRAHDYLYDVIAAWEMKQCKLNTNTLQRRNNQSLGSGDNRFIFKKRLFKNTKELSQDPVEVNMLYAQAVYCVVKCDDFPVSEKVALQLAGLQAQVMLGDPKDNDRLDYYSEIETFLPYRISRARGDDVWVPILAQAHRQNGAGRSELASKVLYLSCVMQYPLYGTTMFNVTYRGYWSYGNQLILGVNCEGLMLIKPDDKFVLSEYRYQDVESIMLDPSDSFITISLLRHAPDSPHKCFVFETPQKNEIGSLIVSYYPPLAGWITENEVPAKRLKGITTEDRVRLHHNLVNCRRTLVDSEALKKPQDAGAGFFRNTLRRLSKSRIEKLRQEHGGSLTDQGETYKGFHYGYWAFSRTPLAQSLMKLNDAEEQIALNIFQLILTYAGLGQNGDQVRRAEDEHVNLIQTMMDRCMRKDTLLGEMFLQLIKQTTDHPDPNSRVNLRHWALLSLACSVILPPQKIIRKYLIWHLKRCASDYVTEEGKYARFAEKCLNKTTGTIRRQLAPSREEIMCTINRRPLYTRFHFMDGQYHSVEFHPSATARDVLELIKAKVGLGESAMGYAIYEVVGSSDRALLPVEKIAEVMSKWEKYRTATTGNGTNTQQRKHAHYFFLFKKHLFLDQYMNLDDPVEKELLYHQVLHDLRADRFPITDKEALMLSALQAQLELGDCEDHLTVQEYQTIAGHCLPARMVPNLCLDGVVQHHQSCRGMTAPETKKAFLNLIQSWPLHKATIFDVMQSFTSNWPRMLWLAVDQKGLHLLEHRSRNALCTFEYSSILSYSPATNCLMIITGTDKKQSKVILATSQAYQIANLIREYMEVLQLPLEIRKQDPTLIQQMQQMHHLQQQQSMNGTIRKAKVPSALHRGAPVIHSQAC</sequence>
<accession>A0ABD2WDR9</accession>
<feature type="compositionally biased region" description="Pro residues" evidence="10">
    <location>
        <begin position="978"/>
        <end position="994"/>
    </location>
</feature>